<name>A0A914Y8Z5_9BILA</name>
<proteinExistence type="predicted"/>
<keyword evidence="2" id="KW-1185">Reference proteome</keyword>
<evidence type="ECO:0000313" key="2">
    <source>
        <dbReference type="Proteomes" id="UP000887577"/>
    </source>
</evidence>
<protein>
    <submittedName>
        <fullName evidence="3">Uncharacterized protein</fullName>
    </submittedName>
</protein>
<sequence length="72" mass="8291">MNIDSTNENDQDIFVDNTKPQHKLCIQKGKDGAPNRCVGFLPKKRELDGKFEESSNAKKLKLRSQSDSFYRM</sequence>
<dbReference type="AlphaFoldDB" id="A0A914Y8Z5"/>
<evidence type="ECO:0000256" key="1">
    <source>
        <dbReference type="SAM" id="MobiDB-lite"/>
    </source>
</evidence>
<dbReference type="WBParaSite" id="PSU_v2.g16663.t1">
    <property type="protein sequence ID" value="PSU_v2.g16663.t1"/>
    <property type="gene ID" value="PSU_v2.g16663"/>
</dbReference>
<dbReference type="Proteomes" id="UP000887577">
    <property type="component" value="Unplaced"/>
</dbReference>
<feature type="region of interest" description="Disordered" evidence="1">
    <location>
        <begin position="51"/>
        <end position="72"/>
    </location>
</feature>
<reference evidence="3" key="1">
    <citation type="submission" date="2022-11" db="UniProtKB">
        <authorList>
            <consortium name="WormBaseParasite"/>
        </authorList>
    </citation>
    <scope>IDENTIFICATION</scope>
</reference>
<evidence type="ECO:0000313" key="3">
    <source>
        <dbReference type="WBParaSite" id="PSU_v2.g16663.t1"/>
    </source>
</evidence>
<feature type="compositionally biased region" description="Polar residues" evidence="1">
    <location>
        <begin position="63"/>
        <end position="72"/>
    </location>
</feature>
<accession>A0A914Y8Z5</accession>
<organism evidence="2 3">
    <name type="scientific">Panagrolaimus superbus</name>
    <dbReference type="NCBI Taxonomy" id="310955"/>
    <lineage>
        <taxon>Eukaryota</taxon>
        <taxon>Metazoa</taxon>
        <taxon>Ecdysozoa</taxon>
        <taxon>Nematoda</taxon>
        <taxon>Chromadorea</taxon>
        <taxon>Rhabditida</taxon>
        <taxon>Tylenchina</taxon>
        <taxon>Panagrolaimomorpha</taxon>
        <taxon>Panagrolaimoidea</taxon>
        <taxon>Panagrolaimidae</taxon>
        <taxon>Panagrolaimus</taxon>
    </lineage>
</organism>